<evidence type="ECO:0000313" key="1">
    <source>
        <dbReference type="EMBL" id="KAH0551620.1"/>
    </source>
</evidence>
<sequence length="460" mass="50099">MAATFVSDSDSSSASDAPRVHRPVLLSAAAVAAADGDPGFVDLSCPTIPPLRSFPIDASHPIIGSWPAIKARIMIVLDQSNIKWSSLGVLRRRQTLVERGDDTTVVLALQKGNEDDKGNEDEVVKRVEEDIYEICKSTGNAGLFVEVLVAEITRFHETYEEKARGGSSLGASESNFVSGTLGGYVKLIGENGPRVLAVSCHHVVVPNEFDNDYREAVIPGQGHHIRVSQPSNKVHNGNISRLRNSCERFERDIYQFQGQVGSEPGVARDLEMTRHALQRQRSNLQSTRDFDTHFGTVVATSGYRKSEKSACSLDWALVDVQYTRRGRNEVPKLPFNPYEYSRLSEGDRVARIAPLGIDDYVVKAGSKTNTTYGRISHIKHDCNLPGNESATTTSEYVVVGLEGAAFGSKGDSGAFVLNSYGRLAGLLIAGQEALGTVYVTPIEEVMRDMEKVTGCLVTLP</sequence>
<protein>
    <submittedName>
        <fullName evidence="1">Uncharacterized protein</fullName>
    </submittedName>
</protein>
<proteinExistence type="predicted"/>
<dbReference type="Proteomes" id="UP000750711">
    <property type="component" value="Unassembled WGS sequence"/>
</dbReference>
<dbReference type="Gene3D" id="2.40.10.10">
    <property type="entry name" value="Trypsin-like serine proteases"/>
    <property type="match status" value="2"/>
</dbReference>
<dbReference type="SUPFAM" id="SSF50494">
    <property type="entry name" value="Trypsin-like serine proteases"/>
    <property type="match status" value="1"/>
</dbReference>
<accession>A0A9P8IFZ6</accession>
<dbReference type="AlphaFoldDB" id="A0A9P8IFZ6"/>
<dbReference type="Pfam" id="PF08192">
    <property type="entry name" value="Peptidase_S64"/>
    <property type="match status" value="1"/>
</dbReference>
<dbReference type="InterPro" id="IPR043504">
    <property type="entry name" value="Peptidase_S1_PA_chymotrypsin"/>
</dbReference>
<reference evidence="1" key="1">
    <citation type="submission" date="2021-03" db="EMBL/GenBank/DDBJ databases">
        <title>Comparative genomics and phylogenomic investigation of the class Geoglossomycetes provide insights into ecological specialization and systematics.</title>
        <authorList>
            <person name="Melie T."/>
            <person name="Pirro S."/>
            <person name="Miller A.N."/>
            <person name="Quandt A."/>
        </authorList>
    </citation>
    <scope>NUCLEOTIDE SEQUENCE</scope>
    <source>
        <strain evidence="1">CAQ_001_2017</strain>
    </source>
</reference>
<dbReference type="EMBL" id="JAGHQM010001875">
    <property type="protein sequence ID" value="KAH0551620.1"/>
    <property type="molecule type" value="Genomic_DNA"/>
</dbReference>
<gene>
    <name evidence="1" type="ORF">GP486_007161</name>
</gene>
<evidence type="ECO:0000313" key="2">
    <source>
        <dbReference type="Proteomes" id="UP000750711"/>
    </source>
</evidence>
<name>A0A9P8IFZ6_9PEZI</name>
<keyword evidence="2" id="KW-1185">Reference proteome</keyword>
<dbReference type="InterPro" id="IPR012985">
    <property type="entry name" value="Peptidase_S64_Ssy5"/>
</dbReference>
<comment type="caution">
    <text evidence="1">The sequence shown here is derived from an EMBL/GenBank/DDBJ whole genome shotgun (WGS) entry which is preliminary data.</text>
</comment>
<organism evidence="1 2">
    <name type="scientific">Trichoglossum hirsutum</name>
    <dbReference type="NCBI Taxonomy" id="265104"/>
    <lineage>
        <taxon>Eukaryota</taxon>
        <taxon>Fungi</taxon>
        <taxon>Dikarya</taxon>
        <taxon>Ascomycota</taxon>
        <taxon>Pezizomycotina</taxon>
        <taxon>Geoglossomycetes</taxon>
        <taxon>Geoglossales</taxon>
        <taxon>Geoglossaceae</taxon>
        <taxon>Trichoglossum</taxon>
    </lineage>
</organism>
<dbReference type="InterPro" id="IPR009003">
    <property type="entry name" value="Peptidase_S1_PA"/>
</dbReference>